<accession>A0A6J0UD28</accession>
<name>A0A6J0UD28_9SAUR</name>
<reference evidence="7" key="2">
    <citation type="submission" date="2025-08" db="UniProtKB">
        <authorList>
            <consortium name="RefSeq"/>
        </authorList>
    </citation>
    <scope>IDENTIFICATION</scope>
</reference>
<dbReference type="PANTHER" id="PTHR14555:SF1">
    <property type="entry name" value="MELANOPHILIN"/>
    <property type="match status" value="1"/>
</dbReference>
<dbReference type="RefSeq" id="XP_020658008.2">
    <property type="nucleotide sequence ID" value="XM_020802349.2"/>
</dbReference>
<evidence type="ECO:0000256" key="3">
    <source>
        <dbReference type="ARBA" id="ARBA00022833"/>
    </source>
</evidence>
<dbReference type="Pfam" id="PF04698">
    <property type="entry name" value="Rab_eff_C"/>
    <property type="match status" value="1"/>
</dbReference>
<gene>
    <name evidence="7" type="primary">MLPH</name>
</gene>
<dbReference type="InterPro" id="IPR041282">
    <property type="entry name" value="FYVE_2"/>
</dbReference>
<keyword evidence="1" id="KW-0479">Metal-binding</keyword>
<dbReference type="InterPro" id="IPR010911">
    <property type="entry name" value="Rab_BD"/>
</dbReference>
<feature type="compositionally biased region" description="Polar residues" evidence="4">
    <location>
        <begin position="315"/>
        <end position="328"/>
    </location>
</feature>
<feature type="domain" description="RabBD" evidence="5">
    <location>
        <begin position="4"/>
        <end position="124"/>
    </location>
</feature>
<reference evidence="6" key="1">
    <citation type="submission" date="2025-05" db="UniProtKB">
        <authorList>
            <consortium name="RefSeq"/>
        </authorList>
    </citation>
    <scope>NUCLEOTIDE SEQUENCE [LARGE SCALE GENOMIC DNA]</scope>
</reference>
<proteinExistence type="predicted"/>
<protein>
    <submittedName>
        <fullName evidence="7">Melanophilin isoform X1</fullName>
    </submittedName>
</protein>
<sequence length="631" mass="71701">MGRKLDLSKLTDEEAKHVWDVVQRDFELRQKEEERLRELKGKIEKEGAKRELLSSQSHLNETHCIHCLQPFKFLVNSKRQCLDCHLYTCKNCSRYNKKEHGWVCDSCRLSRIARTGSLEWYYEHVRSRFRRFGSAKVMRSLYGRMAHGQKGNPTLLGTGRGLGLHDRVYSLPDINSDYQFCGRNSDSEKDEAGDTIDGAEAECYTRMRRTKRLLSVHPFDFEMDSDYSAQSRRQSVQLTPGLGNEGLQTFEELPGDEEEASRKESMIAEADLAVVFHHILQDQGQLTSPPTQEFSTTVQLPVNAHPKNMVKSPMAGTSWNEQHHSQYSADMDTSDEDVKGAPTLVDYQPHHPKRRSRASSQENIHHSGVQILELNKRMSAIERLLNRLEEKILVHSEESQADPSTEEKELKRKLEELANNISDKALSSEEDGEGEKKKESKPEMSSSSDDLPTATKKVYIPAGKPYRSERKLRGSEECAHHSTTTDSELSGLEDKVASAMAQVQHTESEVSDIETRIAALSAAGLTVKPVEKSRKKLSTQVVAFQTPKNAYNFLDDQSSDSPVTESPEDFKVMSMPHVLRRKFTSSLEIPNNADTFTRNSYYRGSLTQRNPNGRNRKADRIFAKPVMTHRP</sequence>
<dbReference type="InterPro" id="IPR051745">
    <property type="entry name" value="Intracell_Transport_Effector"/>
</dbReference>
<dbReference type="InterPro" id="IPR037442">
    <property type="entry name" value="Melanophilin_FYVE-rel_dom"/>
</dbReference>
<feature type="compositionally biased region" description="Basic and acidic residues" evidence="4">
    <location>
        <begin position="466"/>
        <end position="480"/>
    </location>
</feature>
<evidence type="ECO:0000259" key="5">
    <source>
        <dbReference type="PROSITE" id="PS50916"/>
    </source>
</evidence>
<dbReference type="GeneID" id="110083704"/>
<dbReference type="InterPro" id="IPR013083">
    <property type="entry name" value="Znf_RING/FYVE/PHD"/>
</dbReference>
<dbReference type="OrthoDB" id="10072397at2759"/>
<dbReference type="Proteomes" id="UP001652642">
    <property type="component" value="Chromosome 1"/>
</dbReference>
<evidence type="ECO:0000256" key="2">
    <source>
        <dbReference type="ARBA" id="ARBA00022771"/>
    </source>
</evidence>
<keyword evidence="2" id="KW-0863">Zinc-finger</keyword>
<dbReference type="SUPFAM" id="SSF57903">
    <property type="entry name" value="FYVE/PHD zinc finger"/>
    <property type="match status" value="1"/>
</dbReference>
<feature type="region of interest" description="Disordered" evidence="4">
    <location>
        <begin position="307"/>
        <end position="364"/>
    </location>
</feature>
<evidence type="ECO:0000313" key="7">
    <source>
        <dbReference type="RefSeq" id="XP_020658008.2"/>
    </source>
</evidence>
<dbReference type="PANTHER" id="PTHR14555">
    <property type="entry name" value="MYELIN-ASSOCIATED OLIGODENDROCYTIC BASIC PROTEIN MOBP -RELATED"/>
    <property type="match status" value="1"/>
</dbReference>
<feature type="region of interest" description="Disordered" evidence="4">
    <location>
        <begin position="417"/>
        <end position="491"/>
    </location>
</feature>
<dbReference type="InterPro" id="IPR011011">
    <property type="entry name" value="Znf_FYVE_PHD"/>
</dbReference>
<evidence type="ECO:0000256" key="1">
    <source>
        <dbReference type="ARBA" id="ARBA00022723"/>
    </source>
</evidence>
<dbReference type="CDD" id="cd15752">
    <property type="entry name" value="FYVE_SlaC2-a"/>
    <property type="match status" value="1"/>
</dbReference>
<dbReference type="PROSITE" id="PS50916">
    <property type="entry name" value="RABBD"/>
    <property type="match status" value="1"/>
</dbReference>
<evidence type="ECO:0000256" key="4">
    <source>
        <dbReference type="SAM" id="MobiDB-lite"/>
    </source>
</evidence>
<feature type="region of interest" description="Disordered" evidence="4">
    <location>
        <begin position="238"/>
        <end position="257"/>
    </location>
</feature>
<dbReference type="InterPro" id="IPR006788">
    <property type="entry name" value="Myrip/Melanophilin"/>
</dbReference>
<dbReference type="Pfam" id="PF02318">
    <property type="entry name" value="FYVE_2"/>
    <property type="match status" value="1"/>
</dbReference>
<dbReference type="Gene3D" id="3.30.40.10">
    <property type="entry name" value="Zinc/RING finger domain, C3HC4 (zinc finger)"/>
    <property type="match status" value="1"/>
</dbReference>
<evidence type="ECO:0000313" key="6">
    <source>
        <dbReference type="Proteomes" id="UP001652642"/>
    </source>
</evidence>
<keyword evidence="6" id="KW-1185">Reference proteome</keyword>
<organism evidence="6 7">
    <name type="scientific">Pogona vitticeps</name>
    <name type="common">central bearded dragon</name>
    <dbReference type="NCBI Taxonomy" id="103695"/>
    <lineage>
        <taxon>Eukaryota</taxon>
        <taxon>Metazoa</taxon>
        <taxon>Chordata</taxon>
        <taxon>Craniata</taxon>
        <taxon>Vertebrata</taxon>
        <taxon>Euteleostomi</taxon>
        <taxon>Lepidosauria</taxon>
        <taxon>Squamata</taxon>
        <taxon>Bifurcata</taxon>
        <taxon>Unidentata</taxon>
        <taxon>Episquamata</taxon>
        <taxon>Toxicofera</taxon>
        <taxon>Iguania</taxon>
        <taxon>Acrodonta</taxon>
        <taxon>Agamidae</taxon>
        <taxon>Amphibolurinae</taxon>
        <taxon>Pogona</taxon>
    </lineage>
</organism>
<keyword evidence="3" id="KW-0862">Zinc</keyword>